<evidence type="ECO:0000259" key="1">
    <source>
        <dbReference type="Pfam" id="PF01978"/>
    </source>
</evidence>
<dbReference type="PANTHER" id="PTHR34293">
    <property type="entry name" value="HTH-TYPE TRANSCRIPTIONAL REGULATOR TRMBL2"/>
    <property type="match status" value="1"/>
</dbReference>
<dbReference type="OrthoDB" id="1493540at2"/>
<dbReference type="Gene3D" id="1.10.10.10">
    <property type="entry name" value="Winged helix-like DNA-binding domain superfamily/Winged helix DNA-binding domain"/>
    <property type="match status" value="1"/>
</dbReference>
<dbReference type="Proteomes" id="UP000245845">
    <property type="component" value="Unassembled WGS sequence"/>
</dbReference>
<dbReference type="SUPFAM" id="SSF56024">
    <property type="entry name" value="Phospholipase D/nuclease"/>
    <property type="match status" value="1"/>
</dbReference>
<comment type="caution">
    <text evidence="2">The sequence shown here is derived from an EMBL/GenBank/DDBJ whole genome shotgun (WGS) entry which is preliminary data.</text>
</comment>
<dbReference type="Pfam" id="PF01978">
    <property type="entry name" value="TrmB"/>
    <property type="match status" value="1"/>
</dbReference>
<dbReference type="InterPro" id="IPR051797">
    <property type="entry name" value="TrmB-like"/>
</dbReference>
<dbReference type="RefSeq" id="WP_109729152.1">
    <property type="nucleotide sequence ID" value="NZ_BAAACK010000007.1"/>
</dbReference>
<dbReference type="EMBL" id="QGDL01000001">
    <property type="protein sequence ID" value="PWJ31751.1"/>
    <property type="molecule type" value="Genomic_DNA"/>
</dbReference>
<dbReference type="InterPro" id="IPR036390">
    <property type="entry name" value="WH_DNA-bd_sf"/>
</dbReference>
<reference evidence="2 3" key="1">
    <citation type="submission" date="2018-05" db="EMBL/GenBank/DDBJ databases">
        <title>The Hungate 1000. A catalogue of reference genomes from the rumen microbiome.</title>
        <authorList>
            <person name="Kelly W."/>
        </authorList>
    </citation>
    <scope>NUCLEOTIDE SEQUENCE [LARGE SCALE GENOMIC DNA]</scope>
    <source>
        <strain evidence="2 3">NLAE-zl-C242</strain>
    </source>
</reference>
<name>A0A2Y9B882_9FIRM</name>
<evidence type="ECO:0000313" key="3">
    <source>
        <dbReference type="Proteomes" id="UP000245845"/>
    </source>
</evidence>
<dbReference type="InterPro" id="IPR036388">
    <property type="entry name" value="WH-like_DNA-bd_sf"/>
</dbReference>
<dbReference type="SUPFAM" id="SSF46785">
    <property type="entry name" value="Winged helix' DNA-binding domain"/>
    <property type="match status" value="1"/>
</dbReference>
<dbReference type="InterPro" id="IPR002831">
    <property type="entry name" value="Tscrpt_reg_TrmB_N"/>
</dbReference>
<organism evidence="2 3">
    <name type="scientific">Faecalicatena orotica</name>
    <dbReference type="NCBI Taxonomy" id="1544"/>
    <lineage>
        <taxon>Bacteria</taxon>
        <taxon>Bacillati</taxon>
        <taxon>Bacillota</taxon>
        <taxon>Clostridia</taxon>
        <taxon>Lachnospirales</taxon>
        <taxon>Lachnospiraceae</taxon>
        <taxon>Faecalicatena</taxon>
    </lineage>
</organism>
<proteinExistence type="predicted"/>
<accession>A0A2Y9B882</accession>
<dbReference type="PANTHER" id="PTHR34293:SF1">
    <property type="entry name" value="HTH-TYPE TRANSCRIPTIONAL REGULATOR TRMBL2"/>
    <property type="match status" value="1"/>
</dbReference>
<dbReference type="AlphaFoldDB" id="A0A2Y9B882"/>
<gene>
    <name evidence="2" type="ORF">A8806_10135</name>
</gene>
<sequence length="237" mass="26561">MDEQLFAGYLLHFGLTRQEALVYQKLLLKGKQTGYEVAKEAGISRSNAYSSLAGLVEKGAAYLVEESAKRYIPVRLEEFCENCIRRMKAEEEWMVRNLPEGQVDEEGYITIEGEANIRDKVKNLIASAKERVYLSCAVQVLGEFQNELKQLASEEKKVVIITDGPFGMDGARVYLTEDKGKQIGLITDSKYVLSGEYGKGSMNTCLYSGQNNFVLVFKTALANEIKLIEICRGEEGR</sequence>
<keyword evidence="3" id="KW-1185">Reference proteome</keyword>
<protein>
    <submittedName>
        <fullName evidence="2">Sugar-specific transcriptional regulator TrmB</fullName>
    </submittedName>
</protein>
<evidence type="ECO:0000313" key="2">
    <source>
        <dbReference type="EMBL" id="PWJ31751.1"/>
    </source>
</evidence>
<feature type="domain" description="Transcription regulator TrmB N-terminal" evidence="1">
    <location>
        <begin position="12"/>
        <end position="76"/>
    </location>
</feature>
<dbReference type="CDD" id="cd09124">
    <property type="entry name" value="PLDc_like_TrmB_middle"/>
    <property type="match status" value="1"/>
</dbReference>